<dbReference type="Pfam" id="PF00480">
    <property type="entry name" value="ROK"/>
    <property type="match status" value="1"/>
</dbReference>
<dbReference type="InterPro" id="IPR000600">
    <property type="entry name" value="ROK"/>
</dbReference>
<name>A0A261FRE8_9BIFI</name>
<evidence type="ECO:0000313" key="3">
    <source>
        <dbReference type="Proteomes" id="UP000216352"/>
    </source>
</evidence>
<dbReference type="PANTHER" id="PTHR18964">
    <property type="entry name" value="ROK (REPRESSOR, ORF, KINASE) FAMILY"/>
    <property type="match status" value="1"/>
</dbReference>
<protein>
    <submittedName>
        <fullName evidence="2">Transcriptional regulator</fullName>
    </submittedName>
</protein>
<dbReference type="RefSeq" id="WP_226847450.1">
    <property type="nucleotide sequence ID" value="NZ_BDIS01000008.1"/>
</dbReference>
<accession>A0A261FRE8</accession>
<dbReference type="STRING" id="1603886.GCA_001895165_00664"/>
<dbReference type="CDD" id="cd24152">
    <property type="entry name" value="ASKHA_NBD_ROK-like"/>
    <property type="match status" value="1"/>
</dbReference>
<dbReference type="AlphaFoldDB" id="A0A261FRE8"/>
<comment type="similarity">
    <text evidence="1">Belongs to the ROK (NagC/XylR) family.</text>
</comment>
<dbReference type="SUPFAM" id="SSF53067">
    <property type="entry name" value="Actin-like ATPase domain"/>
    <property type="match status" value="1"/>
</dbReference>
<sequence length="298" mass="32770">MGASRVLAFDVGLHFIRYSLFVDGRQGMPGTIATPVDSAESFYRALAAVADAQRDPIDGITVSFPGFIDTVRQRAITAGPLPALYGRTIGDELKRHLDRPVPVWMENDANCAAMAEYLSGNARNLRDFVLVTVDTGIGGAVFLDGKIHRGRDWRAGEFGMMMVNRGSGYLSLHDYASTTPLTRDYAEAFGVPEEAVVAGSLLQRLDDPQVQRIVERWADQLATGIFNVITVLDPECVLLGGAISREVTLLPLVREALDRIPYWRDFRTPIKRCRHSGNAGLIGAYYAFMTEVMNETVA</sequence>
<evidence type="ECO:0000313" key="2">
    <source>
        <dbReference type="EMBL" id="OZG61754.1"/>
    </source>
</evidence>
<keyword evidence="3" id="KW-1185">Reference proteome</keyword>
<dbReference type="InterPro" id="IPR043129">
    <property type="entry name" value="ATPase_NBD"/>
</dbReference>
<comment type="caution">
    <text evidence="2">The sequence shown here is derived from an EMBL/GenBank/DDBJ whole genome shotgun (WGS) entry which is preliminary data.</text>
</comment>
<dbReference type="Gene3D" id="3.30.420.40">
    <property type="match status" value="2"/>
</dbReference>
<reference evidence="2 3" key="1">
    <citation type="journal article" date="2017" name="BMC Genomics">
        <title>Comparative genomic and phylogenomic analyses of the Bifidobacteriaceae family.</title>
        <authorList>
            <person name="Lugli G.A."/>
            <person name="Milani C."/>
            <person name="Turroni F."/>
            <person name="Duranti S."/>
            <person name="Mancabelli L."/>
            <person name="Mangifesta M."/>
            <person name="Ferrario C."/>
            <person name="Modesto M."/>
            <person name="Mattarelli P."/>
            <person name="Jiri K."/>
            <person name="van Sinderen D."/>
            <person name="Ventura M."/>
        </authorList>
    </citation>
    <scope>NUCLEOTIDE SEQUENCE [LARGE SCALE GENOMIC DNA]</scope>
    <source>
        <strain evidence="2 3">DSM 28807</strain>
    </source>
</reference>
<dbReference type="PANTHER" id="PTHR18964:SF165">
    <property type="entry name" value="BETA-GLUCOSIDE KINASE"/>
    <property type="match status" value="1"/>
</dbReference>
<proteinExistence type="inferred from homology"/>
<organism evidence="2 3">
    <name type="scientific">Bifidobacterium lemurum</name>
    <dbReference type="NCBI Taxonomy" id="1603886"/>
    <lineage>
        <taxon>Bacteria</taxon>
        <taxon>Bacillati</taxon>
        <taxon>Actinomycetota</taxon>
        <taxon>Actinomycetes</taxon>
        <taxon>Bifidobacteriales</taxon>
        <taxon>Bifidobacteriaceae</taxon>
        <taxon>Bifidobacterium</taxon>
    </lineage>
</organism>
<evidence type="ECO:0000256" key="1">
    <source>
        <dbReference type="ARBA" id="ARBA00006479"/>
    </source>
</evidence>
<dbReference type="Proteomes" id="UP000216352">
    <property type="component" value="Unassembled WGS sequence"/>
</dbReference>
<gene>
    <name evidence="2" type="ORF">BLEM_1291</name>
</gene>
<dbReference type="EMBL" id="MWWX01000008">
    <property type="protein sequence ID" value="OZG61754.1"/>
    <property type="molecule type" value="Genomic_DNA"/>
</dbReference>